<feature type="transmembrane region" description="Helical" evidence="8">
    <location>
        <begin position="32"/>
        <end position="48"/>
    </location>
</feature>
<dbReference type="RefSeq" id="WP_133364171.1">
    <property type="nucleotide sequence ID" value="NZ_CP037940.1"/>
</dbReference>
<dbReference type="GO" id="GO:0034257">
    <property type="term" value="F:nicotinamide riboside transmembrane transporter activity"/>
    <property type="evidence" value="ECO:0007669"/>
    <property type="project" value="InterPro"/>
</dbReference>
<dbReference type="Pfam" id="PF04973">
    <property type="entry name" value="NMN_transporter"/>
    <property type="match status" value="1"/>
</dbReference>
<organism evidence="9 10">
    <name type="scientific">Periweissella cryptocerci</name>
    <dbReference type="NCBI Taxonomy" id="2506420"/>
    <lineage>
        <taxon>Bacteria</taxon>
        <taxon>Bacillati</taxon>
        <taxon>Bacillota</taxon>
        <taxon>Bacilli</taxon>
        <taxon>Lactobacillales</taxon>
        <taxon>Lactobacillaceae</taxon>
        <taxon>Periweissella</taxon>
    </lineage>
</organism>
<evidence type="ECO:0000256" key="5">
    <source>
        <dbReference type="ARBA" id="ARBA00022692"/>
    </source>
</evidence>
<comment type="subcellular location">
    <subcellularLocation>
        <location evidence="1">Cell membrane</location>
        <topology evidence="1">Multi-pass membrane protein</topology>
    </subcellularLocation>
</comment>
<keyword evidence="7 8" id="KW-0472">Membrane</keyword>
<dbReference type="OrthoDB" id="9791248at2"/>
<evidence type="ECO:0000256" key="3">
    <source>
        <dbReference type="ARBA" id="ARBA00022448"/>
    </source>
</evidence>
<evidence type="ECO:0000256" key="4">
    <source>
        <dbReference type="ARBA" id="ARBA00022475"/>
    </source>
</evidence>
<dbReference type="InterPro" id="IPR006419">
    <property type="entry name" value="NMN_transpt_PnuC"/>
</dbReference>
<keyword evidence="3" id="KW-0813">Transport</keyword>
<dbReference type="PANTHER" id="PTHR36122">
    <property type="entry name" value="NICOTINAMIDE RIBOSIDE TRANSPORTER PNUC"/>
    <property type="match status" value="1"/>
</dbReference>
<evidence type="ECO:0000256" key="7">
    <source>
        <dbReference type="ARBA" id="ARBA00023136"/>
    </source>
</evidence>
<keyword evidence="4" id="KW-1003">Cell membrane</keyword>
<accession>A0A4P6YW82</accession>
<dbReference type="GO" id="GO:0005886">
    <property type="term" value="C:plasma membrane"/>
    <property type="evidence" value="ECO:0007669"/>
    <property type="project" value="UniProtKB-SubCell"/>
</dbReference>
<keyword evidence="5 8" id="KW-0812">Transmembrane</keyword>
<protein>
    <submittedName>
        <fullName evidence="9">Ribosyl nicotinamide transporter</fullName>
    </submittedName>
</protein>
<evidence type="ECO:0000256" key="1">
    <source>
        <dbReference type="ARBA" id="ARBA00004651"/>
    </source>
</evidence>
<reference evidence="10" key="1">
    <citation type="submission" date="2019-03" db="EMBL/GenBank/DDBJ databases">
        <title>Weissella sp. 26KH-42 Genome sequencing.</title>
        <authorList>
            <person name="Heo J."/>
            <person name="Kim S.-J."/>
            <person name="Kim J.-S."/>
            <person name="Hong S.-B."/>
            <person name="Kwon S.-W."/>
        </authorList>
    </citation>
    <scope>NUCLEOTIDE SEQUENCE [LARGE SCALE GENOMIC DNA]</scope>
    <source>
        <strain evidence="10">26KH-42</strain>
    </source>
</reference>
<feature type="transmembrane region" description="Helical" evidence="8">
    <location>
        <begin position="223"/>
        <end position="242"/>
    </location>
</feature>
<feature type="transmembrane region" description="Helical" evidence="8">
    <location>
        <begin position="182"/>
        <end position="211"/>
    </location>
</feature>
<feature type="transmembrane region" description="Helical" evidence="8">
    <location>
        <begin position="104"/>
        <end position="124"/>
    </location>
</feature>
<comment type="similarity">
    <text evidence="2">Belongs to the nicotinamide ribonucleoside (NR) uptake permease (TC 4.B.1) family.</text>
</comment>
<feature type="transmembrane region" description="Helical" evidence="8">
    <location>
        <begin position="145"/>
        <end position="162"/>
    </location>
</feature>
<feature type="transmembrane region" description="Helical" evidence="8">
    <location>
        <begin position="80"/>
        <end position="98"/>
    </location>
</feature>
<dbReference type="PANTHER" id="PTHR36122:SF2">
    <property type="entry name" value="NICOTINAMIDE RIBOSIDE TRANSPORTER PNUC"/>
    <property type="match status" value="1"/>
</dbReference>
<dbReference type="EMBL" id="CP037940">
    <property type="protein sequence ID" value="QBO37094.1"/>
    <property type="molecule type" value="Genomic_DNA"/>
</dbReference>
<dbReference type="KEGG" id="wei:EQG49_11835"/>
<evidence type="ECO:0000313" key="9">
    <source>
        <dbReference type="EMBL" id="QBO37094.1"/>
    </source>
</evidence>
<sequence length="260" mass="29325">MQTIKHIGPGLRATFKPARLVGDFITLSGKDFILLGMMLIATIAAFIFGQDFSVLGVVSFVVGIATVANLILIDRGRLTNYAWGMISTLTWLIIAWHNHLIGDITTQIFFFIMQFVGIAVWHKSITDNHDEHGEIIAKKLSRRQMVVLAVILLIAYFVQVYLSRQLHGTQIWLDSAVLPLNIAAEILMIYGFASQWFMWTLINLINIVIWINQLHAGGVGSTSMLILQIVMTINGMWGWYLWNKSANTQQTTSDFEKELV</sequence>
<dbReference type="AlphaFoldDB" id="A0A4P6YW82"/>
<keyword evidence="10" id="KW-1185">Reference proteome</keyword>
<name>A0A4P6YW82_9LACO</name>
<evidence type="ECO:0000256" key="8">
    <source>
        <dbReference type="SAM" id="Phobius"/>
    </source>
</evidence>
<proteinExistence type="inferred from homology"/>
<gene>
    <name evidence="9" type="ORF">EQG49_11835</name>
</gene>
<evidence type="ECO:0000256" key="6">
    <source>
        <dbReference type="ARBA" id="ARBA00022989"/>
    </source>
</evidence>
<evidence type="ECO:0000313" key="10">
    <source>
        <dbReference type="Proteomes" id="UP000292886"/>
    </source>
</evidence>
<feature type="transmembrane region" description="Helical" evidence="8">
    <location>
        <begin position="54"/>
        <end position="73"/>
    </location>
</feature>
<evidence type="ECO:0000256" key="2">
    <source>
        <dbReference type="ARBA" id="ARBA00006669"/>
    </source>
</evidence>
<dbReference type="Proteomes" id="UP000292886">
    <property type="component" value="Chromosome"/>
</dbReference>
<dbReference type="NCBIfam" id="TIGR01528">
    <property type="entry name" value="NMN_trans_PnuC"/>
    <property type="match status" value="1"/>
</dbReference>
<keyword evidence="6 8" id="KW-1133">Transmembrane helix</keyword>